<dbReference type="VEuPathDB" id="ToxoDB:EMWEY_00047680"/>
<reference evidence="1" key="2">
    <citation type="submission" date="2013-10" db="EMBL/GenBank/DDBJ databases">
        <authorList>
            <person name="Aslett M."/>
        </authorList>
    </citation>
    <scope>NUCLEOTIDE SEQUENCE [LARGE SCALE GENOMIC DNA]</scope>
    <source>
        <strain evidence="1">Weybridge</strain>
    </source>
</reference>
<dbReference type="EMBL" id="HG719480">
    <property type="protein sequence ID" value="CDJ58104.1"/>
    <property type="molecule type" value="Genomic_DNA"/>
</dbReference>
<dbReference type="Proteomes" id="UP000030763">
    <property type="component" value="Unassembled WGS sequence"/>
</dbReference>
<proteinExistence type="predicted"/>
<sequence>MWIQFIGFLLNNCKWLCEKPETPVPPPRKPKPTVDHVKFGLKEALLTLPSGARASLHFDPKNTSFTIQLDKPVAESSLDDLRSGIAKHKEDIQEQILKASKNSELPEAREVKEYAMKEIFVPQTLEEIIEIANKDGVVPFTVSGK</sequence>
<reference evidence="1" key="1">
    <citation type="submission" date="2013-10" db="EMBL/GenBank/DDBJ databases">
        <title>Genomic analysis of the causative agents of coccidiosis in chickens.</title>
        <authorList>
            <person name="Reid A.J."/>
            <person name="Blake D."/>
            <person name="Billington K."/>
            <person name="Browne H."/>
            <person name="Dunn M."/>
            <person name="Hung S."/>
            <person name="Kawahara F."/>
            <person name="Miranda-Saavedra D."/>
            <person name="Mourier T."/>
            <person name="Nagra H."/>
            <person name="Otto T.D."/>
            <person name="Rawlings N."/>
            <person name="Sanchez A."/>
            <person name="Sanders M."/>
            <person name="Subramaniam C."/>
            <person name="Tay Y."/>
            <person name="Dear P."/>
            <person name="Doerig C."/>
            <person name="Gruber A."/>
            <person name="Parkinson J."/>
            <person name="Shirley M."/>
            <person name="Wan K.L."/>
            <person name="Berriman M."/>
            <person name="Tomley F."/>
            <person name="Pain A."/>
        </authorList>
    </citation>
    <scope>NUCLEOTIDE SEQUENCE [LARGE SCALE GENOMIC DNA]</scope>
    <source>
        <strain evidence="1">Weybridge</strain>
    </source>
</reference>
<accession>U6M6N5</accession>
<evidence type="ECO:0000313" key="1">
    <source>
        <dbReference type="EMBL" id="CDJ58104.1"/>
    </source>
</evidence>
<evidence type="ECO:0000313" key="2">
    <source>
        <dbReference type="Proteomes" id="UP000030763"/>
    </source>
</evidence>
<dbReference type="AlphaFoldDB" id="U6M6N5"/>
<dbReference type="GeneID" id="25338754"/>
<organism evidence="1 2">
    <name type="scientific">Eimeria maxima</name>
    <name type="common">Coccidian parasite</name>
    <dbReference type="NCBI Taxonomy" id="5804"/>
    <lineage>
        <taxon>Eukaryota</taxon>
        <taxon>Sar</taxon>
        <taxon>Alveolata</taxon>
        <taxon>Apicomplexa</taxon>
        <taxon>Conoidasida</taxon>
        <taxon>Coccidia</taxon>
        <taxon>Eucoccidiorida</taxon>
        <taxon>Eimeriorina</taxon>
        <taxon>Eimeriidae</taxon>
        <taxon>Eimeria</taxon>
    </lineage>
</organism>
<name>U6M6N5_EIMMA</name>
<protein>
    <submittedName>
        <fullName evidence="1">Uncharacterized protein</fullName>
    </submittedName>
</protein>
<dbReference type="RefSeq" id="XP_013334752.1">
    <property type="nucleotide sequence ID" value="XM_013479298.1"/>
</dbReference>
<keyword evidence="2" id="KW-1185">Reference proteome</keyword>
<gene>
    <name evidence="1" type="ORF">EMWEY_00047680</name>
</gene>